<keyword evidence="11 12" id="KW-0413">Isomerase</keyword>
<evidence type="ECO:0000256" key="4">
    <source>
        <dbReference type="ARBA" id="ARBA00012895"/>
    </source>
</evidence>
<reference evidence="17" key="1">
    <citation type="journal article" date="2019" name="Nat. Commun.">
        <title>The genome of broomcorn millet.</title>
        <authorList>
            <person name="Zou C."/>
            <person name="Miki D."/>
            <person name="Li D."/>
            <person name="Tang Q."/>
            <person name="Xiao L."/>
            <person name="Rajput S."/>
            <person name="Deng P."/>
            <person name="Jia W."/>
            <person name="Huang R."/>
            <person name="Zhang M."/>
            <person name="Sun Y."/>
            <person name="Hu J."/>
            <person name="Fu X."/>
            <person name="Schnable P.S."/>
            <person name="Li F."/>
            <person name="Zhang H."/>
            <person name="Feng B."/>
            <person name="Zhu X."/>
            <person name="Liu R."/>
            <person name="Schnable J.C."/>
            <person name="Zhu J.-K."/>
            <person name="Zhang H."/>
        </authorList>
    </citation>
    <scope>NUCLEOTIDE SEQUENCE [LARGE SCALE GENOMIC DNA]</scope>
</reference>
<comment type="cofactor">
    <cofactor evidence="2">
        <name>Mg(2+)</name>
        <dbReference type="ChEBI" id="CHEBI:18420"/>
    </cofactor>
</comment>
<dbReference type="EC" id="5.6.2.2" evidence="4"/>
<evidence type="ECO:0000256" key="1">
    <source>
        <dbReference type="ARBA" id="ARBA00000185"/>
    </source>
</evidence>
<dbReference type="InterPro" id="IPR011990">
    <property type="entry name" value="TPR-like_helical_dom_sf"/>
</dbReference>
<feature type="domain" description="Pentatricopeptide repeat-containing protein-mitochondrial" evidence="15">
    <location>
        <begin position="876"/>
        <end position="997"/>
    </location>
</feature>
<dbReference type="Gene3D" id="1.25.40.10">
    <property type="entry name" value="Tetratricopeptide repeat domain"/>
    <property type="match status" value="3"/>
</dbReference>
<dbReference type="Pfam" id="PF01535">
    <property type="entry name" value="PPR"/>
    <property type="match status" value="1"/>
</dbReference>
<evidence type="ECO:0000256" key="11">
    <source>
        <dbReference type="ARBA" id="ARBA00023235"/>
    </source>
</evidence>
<evidence type="ECO:0000256" key="8">
    <source>
        <dbReference type="ARBA" id="ARBA00022946"/>
    </source>
</evidence>
<evidence type="ECO:0000256" key="10">
    <source>
        <dbReference type="ARBA" id="ARBA00023125"/>
    </source>
</evidence>
<dbReference type="Pfam" id="PF23276">
    <property type="entry name" value="TPR_24"/>
    <property type="match status" value="1"/>
</dbReference>
<comment type="similarity">
    <text evidence="3 12">Belongs to the TOP6A family.</text>
</comment>
<evidence type="ECO:0000256" key="5">
    <source>
        <dbReference type="ARBA" id="ARBA00022723"/>
    </source>
</evidence>
<dbReference type="PANTHER" id="PTHR47859">
    <property type="entry name" value="PENTATRICOPEPTIDE REPEAT-CONTAINING PROTEIN"/>
    <property type="match status" value="1"/>
</dbReference>
<feature type="active site" description="O-(5'-phospho-DNA)-tyrosine intermediate" evidence="12">
    <location>
        <position position="162"/>
    </location>
</feature>
<keyword evidence="5" id="KW-0479">Metal-binding</keyword>
<keyword evidence="8" id="KW-0809">Transit peptide</keyword>
<evidence type="ECO:0000313" key="17">
    <source>
        <dbReference type="Proteomes" id="UP000275267"/>
    </source>
</evidence>
<evidence type="ECO:0000313" key="16">
    <source>
        <dbReference type="EMBL" id="RLM85228.1"/>
    </source>
</evidence>
<feature type="domain" description="Topoisomerase 6 subunit A/Spo11 TOPRIM" evidence="14">
    <location>
        <begin position="230"/>
        <end position="382"/>
    </location>
</feature>
<sequence>MNPCSVKTNRRNDVVKLKAKKLKQSLPPGFSIQEIYMPVELARGTIAGSVTESRMEEFENHIIAQDMEPEDVYKKINEIMKSNVERISHGEGYSFEIPKRGKKYMEYRSTIGIPLLRVGNNTICSFINDRTRHDATMIAWIMMVISHLIPNWVTITELELYYMNERLFDNQDVANRILNDICCMLGCKWRSLNVVSAQKGFVVGDISLRMNNGRVVDCSEIAQIPNDARKISEIVHCIIVTACGMPDFSTLEFVQLLKMNTKLPIYALTDPDPSGIKILTVYARGSVETAQENFNLALPDIQWLGISTLDYEDFGLVLNSQNSVALTQPEINKLSYLLVDEHLQLSDDWKKLIGHMLGGKRKVCFEDLEFYGYEFAVKKFLPWLIDWLREAGSCRKPWIVSIIDGVPRDTDIILANAVYFNGLRDKRFNKRRTPRSILHAWTGHSRGLEDGVVARQRSFGRRRLVSGRRGKSGLDGSSTCFGAGAGADARDFWRGGAMDAPAHGLLAGCQNQDIIFNIKPDMTQIEGCSPLHQLLGGIQIPTHANATEFLQAQANVASGVHSEDAPTCSNEYDNFTWKTSLVRSVQADIVNALRRGDRQRASMILSNFQNTDWALTKDDFSYILEYCAEAPDPLFVMETLELMEEKAIGMSKGTYRYVIRALSRGGYSKEIAVLQGNLPAVYDIWKDCTRYYSPSIIMQRKFLRALTTFGDLQSAYHIMQHMVAIAAQSSDHLRLSCKRRYQSSRLDIPVLALSESEDLKLLPDCNLQPSQGKLATGKNSADVQPELFEEKTQSFEIVQLKADVLSEGLICIPSAYTIRHIRLLIPMRYINLFRFSFVPGNDLADKVGLENGSVPDTLRFVGSAVRRILRWSFNDLMHACVQFNNCQLAEQLFLEMQKLRLRPSKFTYDGFVKTLIAGKGVAYAMKVVEVMERRGIKPYNDTLAALSEGYSKNLQLDLAEDSLERISEIRPKHIRAVNALLSGCEIMNEPERAVRILAKMKHVNMKATLRTYELLFSLFGNINVPYEDGNVLSHVEVSKRISIIEMDMLNNEIQHSFVSMKNLIRAFGAEGMIEEMLRYLNVAENILWNINPYQKSDLYSVVLHALVQAKESHKAIRIFKIMRSCSLPTDISIYTTMIECCKWLPCFKSASALLSLMLRDGFHPTVVTYTSLLKVALAKDDFEGALDLLDICITEGIEPDIQMFNTVLSHAYYKGQIHVIEYIVECIHRAKIQPDPSTLWYTFCVYEEHELYNTAIEALQVLSMRMISEDVSIRSEKITVFEDLILSEEPDAELRIIRAFEAGEEFLATALLNLRWCAIMGATISWSPEESLWARRLASSYDANRRPHISPSEVPQSWGRKPYFQVSG</sequence>
<evidence type="ECO:0000259" key="13">
    <source>
        <dbReference type="Pfam" id="PF04406"/>
    </source>
</evidence>
<accession>A0A3L6QP02</accession>
<dbReference type="Proteomes" id="UP000275267">
    <property type="component" value="Unassembled WGS sequence"/>
</dbReference>
<dbReference type="InterPro" id="IPR002885">
    <property type="entry name" value="PPR_rpt"/>
</dbReference>
<dbReference type="InterPro" id="IPR013049">
    <property type="entry name" value="Spo11/TopoVI_A_N"/>
</dbReference>
<evidence type="ECO:0000256" key="12">
    <source>
        <dbReference type="PROSITE-ProRule" id="PRU01385"/>
    </source>
</evidence>
<dbReference type="InterPro" id="IPR034136">
    <property type="entry name" value="TOPRIM_Topo6A/Spo11"/>
</dbReference>
<dbReference type="Pfam" id="PF21180">
    <property type="entry name" value="TOP6A-Spo11_Toprim"/>
    <property type="match status" value="1"/>
</dbReference>
<proteinExistence type="inferred from homology"/>
<dbReference type="InterPro" id="IPR057027">
    <property type="entry name" value="TPR_mt"/>
</dbReference>
<dbReference type="InterPro" id="IPR036388">
    <property type="entry name" value="WH-like_DNA-bd_sf"/>
</dbReference>
<evidence type="ECO:0000256" key="3">
    <source>
        <dbReference type="ARBA" id="ARBA00006559"/>
    </source>
</evidence>
<keyword evidence="6" id="KW-0677">Repeat</keyword>
<keyword evidence="7" id="KW-0460">Magnesium</keyword>
<dbReference type="OrthoDB" id="119302at2759"/>
<dbReference type="GO" id="GO:0005694">
    <property type="term" value="C:chromosome"/>
    <property type="evidence" value="ECO:0007669"/>
    <property type="project" value="InterPro"/>
</dbReference>
<dbReference type="PANTHER" id="PTHR47859:SF1">
    <property type="entry name" value="PENTATRICOPEPTIDE REPEAT-CONTAINING PROTEIN"/>
    <property type="match status" value="1"/>
</dbReference>
<gene>
    <name evidence="16" type="ORF">C2845_PM04G18930</name>
</gene>
<dbReference type="EMBL" id="PQIB02000011">
    <property type="protein sequence ID" value="RLM85228.1"/>
    <property type="molecule type" value="Genomic_DNA"/>
</dbReference>
<organism evidence="16 17">
    <name type="scientific">Panicum miliaceum</name>
    <name type="common">Proso millet</name>
    <name type="synonym">Broomcorn millet</name>
    <dbReference type="NCBI Taxonomy" id="4540"/>
    <lineage>
        <taxon>Eukaryota</taxon>
        <taxon>Viridiplantae</taxon>
        <taxon>Streptophyta</taxon>
        <taxon>Embryophyta</taxon>
        <taxon>Tracheophyta</taxon>
        <taxon>Spermatophyta</taxon>
        <taxon>Magnoliopsida</taxon>
        <taxon>Liliopsida</taxon>
        <taxon>Poales</taxon>
        <taxon>Poaceae</taxon>
        <taxon>PACMAD clade</taxon>
        <taxon>Panicoideae</taxon>
        <taxon>Panicodae</taxon>
        <taxon>Paniceae</taxon>
        <taxon>Panicinae</taxon>
        <taxon>Panicum</taxon>
        <taxon>Panicum sect. Panicum</taxon>
    </lineage>
</organism>
<dbReference type="GO" id="GO:0003677">
    <property type="term" value="F:DNA binding"/>
    <property type="evidence" value="ECO:0007669"/>
    <property type="project" value="UniProtKB-UniRule"/>
</dbReference>
<comment type="catalytic activity">
    <reaction evidence="1 12">
        <text>ATP-dependent breakage, passage and rejoining of double-stranded DNA.</text>
        <dbReference type="EC" id="5.6.2.2"/>
    </reaction>
</comment>
<dbReference type="STRING" id="4540.A0A3L6QP02"/>
<keyword evidence="17" id="KW-1185">Reference proteome</keyword>
<feature type="domain" description="Spo11/DNA topoisomerase VI subunit A N-terminal" evidence="13">
    <location>
        <begin position="137"/>
        <end position="194"/>
    </location>
</feature>
<keyword evidence="9 12" id="KW-0799">Topoisomerase</keyword>
<dbReference type="Gene3D" id="1.10.10.10">
    <property type="entry name" value="Winged helix-like DNA-binding domain superfamily/Winged helix DNA-binding domain"/>
    <property type="match status" value="1"/>
</dbReference>
<evidence type="ECO:0000256" key="7">
    <source>
        <dbReference type="ARBA" id="ARBA00022842"/>
    </source>
</evidence>
<dbReference type="GO" id="GO:0003918">
    <property type="term" value="F:DNA topoisomerase type II (double strand cut, ATP-hydrolyzing) activity"/>
    <property type="evidence" value="ECO:0007669"/>
    <property type="project" value="UniProtKB-UniRule"/>
</dbReference>
<dbReference type="SUPFAM" id="SSF56726">
    <property type="entry name" value="DNA topoisomerase IV, alpha subunit"/>
    <property type="match status" value="1"/>
</dbReference>
<evidence type="ECO:0000259" key="15">
    <source>
        <dbReference type="Pfam" id="PF23276"/>
    </source>
</evidence>
<dbReference type="Gene3D" id="3.40.1360.10">
    <property type="match status" value="1"/>
</dbReference>
<name>A0A3L6QP02_PANMI</name>
<dbReference type="GO" id="GO:0046872">
    <property type="term" value="F:metal ion binding"/>
    <property type="evidence" value="ECO:0007669"/>
    <property type="project" value="UniProtKB-KW"/>
</dbReference>
<evidence type="ECO:0000256" key="9">
    <source>
        <dbReference type="ARBA" id="ARBA00023029"/>
    </source>
</evidence>
<dbReference type="CDD" id="cd00223">
    <property type="entry name" value="TOPRIM_TopoIIB_SPO"/>
    <property type="match status" value="1"/>
</dbReference>
<evidence type="ECO:0000256" key="6">
    <source>
        <dbReference type="ARBA" id="ARBA00022737"/>
    </source>
</evidence>
<evidence type="ECO:0000259" key="14">
    <source>
        <dbReference type="Pfam" id="PF21180"/>
    </source>
</evidence>
<dbReference type="Pfam" id="PF13812">
    <property type="entry name" value="PPR_3"/>
    <property type="match status" value="1"/>
</dbReference>
<comment type="caution">
    <text evidence="16">The sequence shown here is derived from an EMBL/GenBank/DDBJ whole genome shotgun (WGS) entry which is preliminary data.</text>
</comment>
<dbReference type="Pfam" id="PF04406">
    <property type="entry name" value="TP6A_N"/>
    <property type="match status" value="1"/>
</dbReference>
<dbReference type="GO" id="GO:0006259">
    <property type="term" value="P:DNA metabolic process"/>
    <property type="evidence" value="ECO:0007669"/>
    <property type="project" value="InterPro"/>
</dbReference>
<protein>
    <recommendedName>
        <fullName evidence="4">DNA topoisomerase (ATP-hydrolyzing)</fullName>
        <ecNumber evidence="4">5.6.2.2</ecNumber>
    </recommendedName>
</protein>
<dbReference type="PROSITE" id="PS52041">
    <property type="entry name" value="TOPO_IIB"/>
    <property type="match status" value="1"/>
</dbReference>
<dbReference type="PRINTS" id="PR01550">
    <property type="entry name" value="TOP6AFAMILY"/>
</dbReference>
<dbReference type="InterPro" id="IPR036078">
    <property type="entry name" value="Spo11/TopoVI_A_sf"/>
</dbReference>
<keyword evidence="10 12" id="KW-0238">DNA-binding</keyword>
<evidence type="ECO:0000256" key="2">
    <source>
        <dbReference type="ARBA" id="ARBA00001946"/>
    </source>
</evidence>
<dbReference type="InterPro" id="IPR002815">
    <property type="entry name" value="Spo11/TopoVI_A"/>
</dbReference>
<dbReference type="GO" id="GO:0005524">
    <property type="term" value="F:ATP binding"/>
    <property type="evidence" value="ECO:0007669"/>
    <property type="project" value="InterPro"/>
</dbReference>